<dbReference type="RefSeq" id="WP_379724297.1">
    <property type="nucleotide sequence ID" value="NZ_JBHRYJ010000001.1"/>
</dbReference>
<comment type="caution">
    <text evidence="3">The sequence shown here is derived from an EMBL/GenBank/DDBJ whole genome shotgun (WGS) entry which is preliminary data.</text>
</comment>
<name>A0ABV7VFZ0_9PROT</name>
<feature type="domain" description="Multidrug resistance protein MdtA-like alpha-helical hairpin" evidence="2">
    <location>
        <begin position="101"/>
        <end position="170"/>
    </location>
</feature>
<dbReference type="PANTHER" id="PTHR30438">
    <property type="entry name" value="36 KDA ANTIGEN-RELATED"/>
    <property type="match status" value="1"/>
</dbReference>
<feature type="coiled-coil region" evidence="1">
    <location>
        <begin position="138"/>
        <end position="172"/>
    </location>
</feature>
<keyword evidence="1" id="KW-0175">Coiled coil</keyword>
<dbReference type="Pfam" id="PF25876">
    <property type="entry name" value="HH_MFP_RND"/>
    <property type="match status" value="1"/>
</dbReference>
<dbReference type="Gene3D" id="2.40.30.170">
    <property type="match status" value="1"/>
</dbReference>
<keyword evidence="4" id="KW-1185">Reference proteome</keyword>
<evidence type="ECO:0000259" key="2">
    <source>
        <dbReference type="Pfam" id="PF25876"/>
    </source>
</evidence>
<dbReference type="SUPFAM" id="SSF111369">
    <property type="entry name" value="HlyD-like secretion proteins"/>
    <property type="match status" value="1"/>
</dbReference>
<organism evidence="3 4">
    <name type="scientific">Ferrovibrio xuzhouensis</name>
    <dbReference type="NCBI Taxonomy" id="1576914"/>
    <lineage>
        <taxon>Bacteria</taxon>
        <taxon>Pseudomonadati</taxon>
        <taxon>Pseudomonadota</taxon>
        <taxon>Alphaproteobacteria</taxon>
        <taxon>Rhodospirillales</taxon>
        <taxon>Rhodospirillaceae</taxon>
        <taxon>Ferrovibrio</taxon>
    </lineage>
</organism>
<accession>A0ABV7VFZ0</accession>
<proteinExistence type="predicted"/>
<sequence>MRRLFAVIAVLLLAAAAATGGWYYLKHRQVLPPGFVAGNGRIEASEIDIATKYAARVQDIAVDEGDLVKAGTVIARMDTRDLEAQLRSAEAQVQQALQYRTQVQAEIAQRRSELDLADKDLQRALVLVGKNYVSEQKVDQQRNIRRTAQATLDAAQAKLGASEAAIRTAEADADRLRDLVADGVLAAPRSGRILFRLAEPGEVLAAGGRVATLLDLTDVYMTVFMPSEVAGRIAVGADARIVIDAASGTPVPGKVSFVSPRAQFTPKEVETRSERDRMMFRVKVRVPQTLVQRYIAQVKTGVTGMAYIRLDDSAVWPDWLESDLTRGDH</sequence>
<feature type="coiled-coil region" evidence="1">
    <location>
        <begin position="79"/>
        <end position="106"/>
    </location>
</feature>
<dbReference type="Gene3D" id="2.40.50.100">
    <property type="match status" value="1"/>
</dbReference>
<dbReference type="Gene3D" id="1.10.287.470">
    <property type="entry name" value="Helix hairpin bin"/>
    <property type="match status" value="1"/>
</dbReference>
<evidence type="ECO:0000313" key="3">
    <source>
        <dbReference type="EMBL" id="MFC3675541.1"/>
    </source>
</evidence>
<evidence type="ECO:0000256" key="1">
    <source>
        <dbReference type="SAM" id="Coils"/>
    </source>
</evidence>
<dbReference type="PANTHER" id="PTHR30438:SF2">
    <property type="entry name" value="MEMBRANE PROTEIN"/>
    <property type="match status" value="1"/>
</dbReference>
<reference evidence="4" key="1">
    <citation type="journal article" date="2019" name="Int. J. Syst. Evol. Microbiol.">
        <title>The Global Catalogue of Microorganisms (GCM) 10K type strain sequencing project: providing services to taxonomists for standard genome sequencing and annotation.</title>
        <authorList>
            <consortium name="The Broad Institute Genomics Platform"/>
            <consortium name="The Broad Institute Genome Sequencing Center for Infectious Disease"/>
            <person name="Wu L."/>
            <person name="Ma J."/>
        </authorList>
    </citation>
    <scope>NUCLEOTIDE SEQUENCE [LARGE SCALE GENOMIC DNA]</scope>
    <source>
        <strain evidence="4">KCTC 42182</strain>
    </source>
</reference>
<dbReference type="Proteomes" id="UP001595711">
    <property type="component" value="Unassembled WGS sequence"/>
</dbReference>
<dbReference type="EMBL" id="JBHRYJ010000001">
    <property type="protein sequence ID" value="MFC3675541.1"/>
    <property type="molecule type" value="Genomic_DNA"/>
</dbReference>
<evidence type="ECO:0000313" key="4">
    <source>
        <dbReference type="Proteomes" id="UP001595711"/>
    </source>
</evidence>
<gene>
    <name evidence="3" type="ORF">ACFOOQ_08305</name>
</gene>
<protein>
    <submittedName>
        <fullName evidence="3">HlyD family secretion protein</fullName>
    </submittedName>
</protein>
<dbReference type="InterPro" id="IPR058624">
    <property type="entry name" value="MdtA-like_HH"/>
</dbReference>